<dbReference type="STRING" id="1882483.A0A317XJL4"/>
<feature type="region of interest" description="Disordered" evidence="1">
    <location>
        <begin position="609"/>
        <end position="633"/>
    </location>
</feature>
<dbReference type="AlphaFoldDB" id="A0A317XJL4"/>
<feature type="region of interest" description="Disordered" evidence="1">
    <location>
        <begin position="134"/>
        <end position="195"/>
    </location>
</feature>
<dbReference type="InParanoid" id="A0A317XJL4"/>
<dbReference type="InterPro" id="IPR018961">
    <property type="entry name" value="DnaJ_homolog_subfam-C_membr-28"/>
</dbReference>
<feature type="domain" description="DnaJ homologue subfamily C member 28 conserved" evidence="2">
    <location>
        <begin position="320"/>
        <end position="389"/>
    </location>
</feature>
<feature type="compositionally biased region" description="Basic and acidic residues" evidence="1">
    <location>
        <begin position="97"/>
        <end position="106"/>
    </location>
</feature>
<feature type="compositionally biased region" description="Polar residues" evidence="1">
    <location>
        <begin position="58"/>
        <end position="72"/>
    </location>
</feature>
<dbReference type="PANTHER" id="PTHR39394">
    <property type="entry name" value="YALI0E31793P"/>
    <property type="match status" value="1"/>
</dbReference>
<accession>A0A317XJL4</accession>
<evidence type="ECO:0000313" key="3">
    <source>
        <dbReference type="EMBL" id="PWY98022.1"/>
    </source>
</evidence>
<dbReference type="Proteomes" id="UP000246740">
    <property type="component" value="Unassembled WGS sequence"/>
</dbReference>
<feature type="compositionally biased region" description="Basic and acidic residues" evidence="1">
    <location>
        <begin position="177"/>
        <end position="194"/>
    </location>
</feature>
<dbReference type="Pfam" id="PF09350">
    <property type="entry name" value="DJC28_CD"/>
    <property type="match status" value="1"/>
</dbReference>
<dbReference type="PANTHER" id="PTHR39394:SF1">
    <property type="entry name" value="DNAJ HOMOLOGUE SUBFAMILY C MEMBER 28 CONSERVED DOMAIN-CONTAINING PROTEIN"/>
    <property type="match status" value="1"/>
</dbReference>
<gene>
    <name evidence="3" type="ORF">BCV70DRAFT_202196</name>
</gene>
<protein>
    <recommendedName>
        <fullName evidence="2">DnaJ homologue subfamily C member 28 conserved domain-containing protein</fullName>
    </recommendedName>
</protein>
<name>A0A317XJL4_9BASI</name>
<organism evidence="3 4">
    <name type="scientific">Testicularia cyperi</name>
    <dbReference type="NCBI Taxonomy" id="1882483"/>
    <lineage>
        <taxon>Eukaryota</taxon>
        <taxon>Fungi</taxon>
        <taxon>Dikarya</taxon>
        <taxon>Basidiomycota</taxon>
        <taxon>Ustilaginomycotina</taxon>
        <taxon>Ustilaginomycetes</taxon>
        <taxon>Ustilaginales</taxon>
        <taxon>Anthracoideaceae</taxon>
        <taxon>Testicularia</taxon>
    </lineage>
</organism>
<feature type="region of interest" description="Disordered" evidence="1">
    <location>
        <begin position="1"/>
        <end position="79"/>
    </location>
</feature>
<keyword evidence="4" id="KW-1185">Reference proteome</keyword>
<reference evidence="3 4" key="1">
    <citation type="journal article" date="2018" name="Mol. Biol. Evol.">
        <title>Broad Genomic Sampling Reveals a Smut Pathogenic Ancestry of the Fungal Clade Ustilaginomycotina.</title>
        <authorList>
            <person name="Kijpornyongpan T."/>
            <person name="Mondo S.J."/>
            <person name="Barry K."/>
            <person name="Sandor L."/>
            <person name="Lee J."/>
            <person name="Lipzen A."/>
            <person name="Pangilinan J."/>
            <person name="LaButti K."/>
            <person name="Hainaut M."/>
            <person name="Henrissat B."/>
            <person name="Grigoriev I.V."/>
            <person name="Spatafora J.W."/>
            <person name="Aime M.C."/>
        </authorList>
    </citation>
    <scope>NUCLEOTIDE SEQUENCE [LARGE SCALE GENOMIC DNA]</scope>
    <source>
        <strain evidence="3 4">MCA 3645</strain>
    </source>
</reference>
<feature type="region of interest" description="Disordered" evidence="1">
    <location>
        <begin position="94"/>
        <end position="116"/>
    </location>
</feature>
<evidence type="ECO:0000256" key="1">
    <source>
        <dbReference type="SAM" id="MobiDB-lite"/>
    </source>
</evidence>
<feature type="compositionally biased region" description="Low complexity" evidence="1">
    <location>
        <begin position="150"/>
        <end position="168"/>
    </location>
</feature>
<feature type="compositionally biased region" description="Basic and acidic residues" evidence="1">
    <location>
        <begin position="134"/>
        <end position="148"/>
    </location>
</feature>
<dbReference type="EMBL" id="KZ819200">
    <property type="protein sequence ID" value="PWY98022.1"/>
    <property type="molecule type" value="Genomic_DNA"/>
</dbReference>
<evidence type="ECO:0000313" key="4">
    <source>
        <dbReference type="Proteomes" id="UP000246740"/>
    </source>
</evidence>
<evidence type="ECO:0000259" key="2">
    <source>
        <dbReference type="Pfam" id="PF09350"/>
    </source>
</evidence>
<dbReference type="OrthoDB" id="547796at2759"/>
<sequence>MVSTASVSSRRLLGSALAGPSRSAGLTAPRASPGVLSRASFCTHPAKRNRSAADLAQSADTNRNDATASSPEPNDRLTGADKLLQDALRLEAEEEAALDRRSRAQDPNDPVWTGEERVQDTVLRMVMDKYKPLRIKTDDGVDPADQKLKSGIQQPSAPGGSSSDAPWSTITGNAGDAPEHEDGRRLPKTPDQKPWRAVYVRPSHLLGAGSEDTPSVYYGQFLKSSHSAAAASTPGSDIRAKLKSAGVNVAALPLDNPKAMQQLRQGVKAAERRGKLLRARDSVIDYQLAKPMTVASPTEDPSNDPNLQLQLGQARGWASVVEERIKAAQDAGLFRENKLRGQPIKRDIEERNPFLGREEYFMNRIVKRQGAAPPWVELNMELEEELRSWRDRMVDGWVRRASRMITTSTTLREGMDPLPPAAADGPNAVPTDGSVTQADAAQDGAGMDPTIDPTAKGAESKLVLEVPAARTPGEQRLIDVATRYRDPEWEVREQSFHQHELKRLNDLIRKHNHLAPFTARKGLLTLDLELKSMYTRALPLLVNRISNMLEEQRNPSAKLKRASIGYDPSRYESGPVTYDIWGREIRSSSSSASSQSSFAGWFGNAVGDKSDNASSNSDGRYMESGYGAGKRRRSNQSQGLGLLVAIRKSVEWARERIGV</sequence>
<proteinExistence type="predicted"/>